<keyword evidence="3" id="KW-0812">Transmembrane</keyword>
<dbReference type="NCBIfam" id="TIGR01076">
    <property type="entry name" value="sortase_fam"/>
    <property type="match status" value="1"/>
</dbReference>
<dbReference type="RefSeq" id="WP_125586354.1">
    <property type="nucleotide sequence ID" value="NZ_JBHTMO010000036.1"/>
</dbReference>
<dbReference type="Gene3D" id="2.40.260.10">
    <property type="entry name" value="Sortase"/>
    <property type="match status" value="1"/>
</dbReference>
<dbReference type="SUPFAM" id="SSF63817">
    <property type="entry name" value="Sortase"/>
    <property type="match status" value="1"/>
</dbReference>
<reference evidence="5" key="1">
    <citation type="journal article" date="2019" name="Int. J. Syst. Evol. Microbiol.">
        <title>The Global Catalogue of Microorganisms (GCM) 10K type strain sequencing project: providing services to taxonomists for standard genome sequencing and annotation.</title>
        <authorList>
            <consortium name="The Broad Institute Genomics Platform"/>
            <consortium name="The Broad Institute Genome Sequencing Center for Infectious Disease"/>
            <person name="Wu L."/>
            <person name="Ma J."/>
        </authorList>
    </citation>
    <scope>NUCLEOTIDE SEQUENCE [LARGE SCALE GENOMIC DNA]</scope>
    <source>
        <strain evidence="5">CCM 8911</strain>
    </source>
</reference>
<feature type="region of interest" description="Disordered" evidence="2">
    <location>
        <begin position="84"/>
        <end position="104"/>
    </location>
</feature>
<name>A0ABW4BEG0_9LACO</name>
<dbReference type="EMBL" id="JBHTMO010000036">
    <property type="protein sequence ID" value="MFD1393952.1"/>
    <property type="molecule type" value="Genomic_DNA"/>
</dbReference>
<dbReference type="CDD" id="cd05827">
    <property type="entry name" value="Sortase_C"/>
    <property type="match status" value="1"/>
</dbReference>
<keyword evidence="1" id="KW-0378">Hydrolase</keyword>
<feature type="transmembrane region" description="Helical" evidence="3">
    <location>
        <begin position="262"/>
        <end position="284"/>
    </location>
</feature>
<feature type="compositionally biased region" description="Polar residues" evidence="2">
    <location>
        <begin position="84"/>
        <end position="99"/>
    </location>
</feature>
<keyword evidence="3" id="KW-0472">Membrane</keyword>
<dbReference type="Proteomes" id="UP001597249">
    <property type="component" value="Unassembled WGS sequence"/>
</dbReference>
<evidence type="ECO:0000256" key="1">
    <source>
        <dbReference type="ARBA" id="ARBA00022801"/>
    </source>
</evidence>
<evidence type="ECO:0000256" key="3">
    <source>
        <dbReference type="SAM" id="Phobius"/>
    </source>
</evidence>
<organism evidence="4 5">
    <name type="scientific">Lacticaseibacillus jixianensis</name>
    <dbReference type="NCBI Taxonomy" id="2486012"/>
    <lineage>
        <taxon>Bacteria</taxon>
        <taxon>Bacillati</taxon>
        <taxon>Bacillota</taxon>
        <taxon>Bacilli</taxon>
        <taxon>Lactobacillales</taxon>
        <taxon>Lactobacillaceae</taxon>
        <taxon>Lacticaseibacillus</taxon>
    </lineage>
</organism>
<keyword evidence="5" id="KW-1185">Reference proteome</keyword>
<gene>
    <name evidence="4" type="ORF">ACFQ3L_10285</name>
</gene>
<evidence type="ECO:0000256" key="2">
    <source>
        <dbReference type="SAM" id="MobiDB-lite"/>
    </source>
</evidence>
<keyword evidence="3" id="KW-1133">Transmembrane helix</keyword>
<evidence type="ECO:0000313" key="4">
    <source>
        <dbReference type="EMBL" id="MFD1393952.1"/>
    </source>
</evidence>
<protein>
    <submittedName>
        <fullName evidence="4">Class C sortase</fullName>
    </submittedName>
</protein>
<feature type="transmembrane region" description="Helical" evidence="3">
    <location>
        <begin position="12"/>
        <end position="33"/>
    </location>
</feature>
<evidence type="ECO:0000313" key="5">
    <source>
        <dbReference type="Proteomes" id="UP001597249"/>
    </source>
</evidence>
<dbReference type="Pfam" id="PF04203">
    <property type="entry name" value="Sortase"/>
    <property type="match status" value="1"/>
</dbReference>
<dbReference type="NCBIfam" id="NF033745">
    <property type="entry name" value="class_C_sortase"/>
    <property type="match status" value="1"/>
</dbReference>
<dbReference type="InterPro" id="IPR042002">
    <property type="entry name" value="Sortase_C"/>
</dbReference>
<accession>A0ABW4BEG0</accession>
<sequence length="373" mass="41404">MAKKREKKGLGLIDIVILLLIVGGLGILAYPFVSDAYVSYKNQQVIDSYQQIETKKNARALAKQYRAYQAKNAAMAKQNETPGVSTFNSAVNEQGTAKTSAKRDQKKMENATIAQLTIPKIQLSLPVFDHTTDWLLQFGACLLDGTSYPTGGKSTHAVISAHRGVPNAELFTRLPELRKGDKFFIKIGDHHLAYKVFKRQVIKPTEVGDLKIVPGQDLVTLMTCTPYMINSHRLLITGHRVPYTKADQAASQWAELWNKLKLAFWAFMGLLLLLLLLALIRGLLVGRRHYELAYVAMDAAGAVLPGATVQVKRGRKLVETLQADDIGAVNDKLPGGKYRVSVAGQAKAAEAKAYVKHWRDKQFTLKQRKQAKH</sequence>
<proteinExistence type="predicted"/>
<comment type="caution">
    <text evidence="4">The sequence shown here is derived from an EMBL/GenBank/DDBJ whole genome shotgun (WGS) entry which is preliminary data.</text>
</comment>
<dbReference type="InterPro" id="IPR005754">
    <property type="entry name" value="Sortase"/>
</dbReference>
<dbReference type="InterPro" id="IPR023365">
    <property type="entry name" value="Sortase_dom-sf"/>
</dbReference>